<dbReference type="Proteomes" id="UP000708208">
    <property type="component" value="Unassembled WGS sequence"/>
</dbReference>
<gene>
    <name evidence="4" type="ORF">AFUS01_LOCUS42598</name>
</gene>
<dbReference type="GO" id="GO:0016020">
    <property type="term" value="C:membrane"/>
    <property type="evidence" value="ECO:0007669"/>
    <property type="project" value="TreeGrafter"/>
</dbReference>
<evidence type="ECO:0000256" key="2">
    <source>
        <dbReference type="ARBA" id="ARBA00042701"/>
    </source>
</evidence>
<feature type="domain" description="AB hydrolase-1" evidence="3">
    <location>
        <begin position="88"/>
        <end position="202"/>
    </location>
</feature>
<protein>
    <recommendedName>
        <fullName evidence="1">Protein ABHD13</fullName>
    </recommendedName>
    <alternativeName>
        <fullName evidence="2">Alpha/beta hydrolase domain-containing protein 13</fullName>
    </alternativeName>
</protein>
<dbReference type="OrthoDB" id="10249433at2759"/>
<dbReference type="GO" id="GO:0008474">
    <property type="term" value="F:palmitoyl-(protein) hydrolase activity"/>
    <property type="evidence" value="ECO:0007669"/>
    <property type="project" value="TreeGrafter"/>
</dbReference>
<sequence length="323" mass="36545">MGYWKQVCGYICKSKQDDVASSSQDNFLSRFVDSKIFLPRMAPIAKSIIISPASYSLPHEIVVINTKDGLSLMAYLLLQIDQLYDTLPTIIMYHGNGGNIGDCLPIAEKFFRTCGCNIFMVEYRGYGLSEGIPSEKGVYMDAQAAFDYVVNRPDLDSDKIILYGLSLGGAIAIDLASREEYKNRVAAIIVENTFSSLDQLALQLTTKCCSPLIKFLELTRKFPSIRKISYVDRPILFISGLKDKFILPDHSTKLFMECPATSKQIIRIPDGEHLNTWSIPDHTEAVKEFIFKFVSKTTPRYRVYYYVDDEDELEGQELLLNSL</sequence>
<dbReference type="InterPro" id="IPR000073">
    <property type="entry name" value="AB_hydrolase_1"/>
</dbReference>
<evidence type="ECO:0000259" key="3">
    <source>
        <dbReference type="Pfam" id="PF00561"/>
    </source>
</evidence>
<evidence type="ECO:0000313" key="5">
    <source>
        <dbReference type="Proteomes" id="UP000708208"/>
    </source>
</evidence>
<evidence type="ECO:0000256" key="1">
    <source>
        <dbReference type="ARBA" id="ARBA00040125"/>
    </source>
</evidence>
<dbReference type="EMBL" id="CAJVCH010567771">
    <property type="protein sequence ID" value="CAG7832944.1"/>
    <property type="molecule type" value="Genomic_DNA"/>
</dbReference>
<proteinExistence type="predicted"/>
<reference evidence="4" key="1">
    <citation type="submission" date="2021-06" db="EMBL/GenBank/DDBJ databases">
        <authorList>
            <person name="Hodson N. C."/>
            <person name="Mongue J. A."/>
            <person name="Jaron S. K."/>
        </authorList>
    </citation>
    <scope>NUCLEOTIDE SEQUENCE</scope>
</reference>
<dbReference type="PANTHER" id="PTHR12277">
    <property type="entry name" value="ALPHA/BETA HYDROLASE DOMAIN-CONTAINING PROTEIN"/>
    <property type="match status" value="1"/>
</dbReference>
<accession>A0A8J2LH27</accession>
<dbReference type="PANTHER" id="PTHR12277:SF81">
    <property type="entry name" value="PROTEIN ABHD13"/>
    <property type="match status" value="1"/>
</dbReference>
<name>A0A8J2LH27_9HEXA</name>
<evidence type="ECO:0000313" key="4">
    <source>
        <dbReference type="EMBL" id="CAG7832944.1"/>
    </source>
</evidence>
<organism evidence="4 5">
    <name type="scientific">Allacma fusca</name>
    <dbReference type="NCBI Taxonomy" id="39272"/>
    <lineage>
        <taxon>Eukaryota</taxon>
        <taxon>Metazoa</taxon>
        <taxon>Ecdysozoa</taxon>
        <taxon>Arthropoda</taxon>
        <taxon>Hexapoda</taxon>
        <taxon>Collembola</taxon>
        <taxon>Symphypleona</taxon>
        <taxon>Sminthuridae</taxon>
        <taxon>Allacma</taxon>
    </lineage>
</organism>
<dbReference type="AlphaFoldDB" id="A0A8J2LH27"/>
<comment type="caution">
    <text evidence="4">The sequence shown here is derived from an EMBL/GenBank/DDBJ whole genome shotgun (WGS) entry which is preliminary data.</text>
</comment>
<dbReference type="Pfam" id="PF00561">
    <property type="entry name" value="Abhydrolase_1"/>
    <property type="match status" value="1"/>
</dbReference>
<keyword evidence="5" id="KW-1185">Reference proteome</keyword>